<reference evidence="2 3" key="1">
    <citation type="submission" date="2024-01" db="EMBL/GenBank/DDBJ databases">
        <title>Genome insights into Plantactinospora veratri sp. nov.</title>
        <authorList>
            <person name="Wang L."/>
        </authorList>
    </citation>
    <scope>NUCLEOTIDE SEQUENCE [LARGE SCALE GENOMIC DNA]</scope>
    <source>
        <strain evidence="2 3">NEAU-FHS4</strain>
    </source>
</reference>
<dbReference type="InterPro" id="IPR032710">
    <property type="entry name" value="NTF2-like_dom_sf"/>
</dbReference>
<evidence type="ECO:0000313" key="2">
    <source>
        <dbReference type="EMBL" id="MEE6305660.1"/>
    </source>
</evidence>
<dbReference type="Pfam" id="PF12680">
    <property type="entry name" value="SnoaL_2"/>
    <property type="match status" value="1"/>
</dbReference>
<accession>A0ABU7S6R5</accession>
<feature type="domain" description="SnoaL-like" evidence="1">
    <location>
        <begin position="25"/>
        <end position="119"/>
    </location>
</feature>
<name>A0ABU7S6R5_9ACTN</name>
<comment type="caution">
    <text evidence="2">The sequence shown here is derived from an EMBL/GenBank/DDBJ whole genome shotgun (WGS) entry which is preliminary data.</text>
</comment>
<evidence type="ECO:0000313" key="3">
    <source>
        <dbReference type="Proteomes" id="UP001339911"/>
    </source>
</evidence>
<protein>
    <submittedName>
        <fullName evidence="2">Nuclear transport factor 2 family protein</fullName>
    </submittedName>
</protein>
<dbReference type="InterPro" id="IPR037401">
    <property type="entry name" value="SnoaL-like"/>
</dbReference>
<sequence>MSTPSEAFARIRANFLANTAVFTEDQLAEDVVVEMPFAAPGRPSRIEGRREFLEFAAAGRAGLPLRIDDCRNVLIHETTDPEVIVVEYELAATVTTTGVSASAPFVAVLRVRDGRVAHWREYQNPAALALATGQG</sequence>
<dbReference type="Proteomes" id="UP001339911">
    <property type="component" value="Unassembled WGS sequence"/>
</dbReference>
<dbReference type="RefSeq" id="WP_331206021.1">
    <property type="nucleotide sequence ID" value="NZ_JAZGQL010000001.1"/>
</dbReference>
<dbReference type="EMBL" id="JAZGQL010000001">
    <property type="protein sequence ID" value="MEE6305660.1"/>
    <property type="molecule type" value="Genomic_DNA"/>
</dbReference>
<gene>
    <name evidence="2" type="ORF">V1634_02270</name>
</gene>
<proteinExistence type="predicted"/>
<evidence type="ECO:0000259" key="1">
    <source>
        <dbReference type="Pfam" id="PF12680"/>
    </source>
</evidence>
<dbReference type="Gene3D" id="3.10.450.50">
    <property type="match status" value="1"/>
</dbReference>
<keyword evidence="3" id="KW-1185">Reference proteome</keyword>
<dbReference type="SUPFAM" id="SSF54427">
    <property type="entry name" value="NTF2-like"/>
    <property type="match status" value="1"/>
</dbReference>
<organism evidence="2 3">
    <name type="scientific">Plantactinospora veratri</name>
    <dbReference type="NCBI Taxonomy" id="1436122"/>
    <lineage>
        <taxon>Bacteria</taxon>
        <taxon>Bacillati</taxon>
        <taxon>Actinomycetota</taxon>
        <taxon>Actinomycetes</taxon>
        <taxon>Micromonosporales</taxon>
        <taxon>Micromonosporaceae</taxon>
        <taxon>Plantactinospora</taxon>
    </lineage>
</organism>